<protein>
    <submittedName>
        <fullName evidence="3">Acyltransferase</fullName>
        <ecNumber evidence="3">2.3.-.-</ecNumber>
    </submittedName>
</protein>
<dbReference type="Proteomes" id="UP001269968">
    <property type="component" value="Unassembled WGS sequence"/>
</dbReference>
<dbReference type="AlphaFoldDB" id="A0AAW9HCY3"/>
<feature type="transmembrane region" description="Helical" evidence="1">
    <location>
        <begin position="227"/>
        <end position="242"/>
    </location>
</feature>
<reference evidence="3" key="1">
    <citation type="submission" date="2023-11" db="EMBL/GenBank/DDBJ databases">
        <title>Comparative genomics revealed phylogeny of phytopathogenic Pectobacterium aroidearum based on whole-genome sequencing and function of putative horizontal acquire islands in P. aroidearum PccS1.</title>
        <authorList>
            <person name="Fan J."/>
            <person name="Yang L."/>
        </authorList>
    </citation>
    <scope>NUCLEOTIDE SEQUENCE</scope>
    <source>
        <strain evidence="3">NJAU140</strain>
    </source>
</reference>
<name>A0AAW9HCY3_9GAMM</name>
<accession>A0AAW9HCY3</accession>
<feature type="transmembrane region" description="Helical" evidence="1">
    <location>
        <begin position="287"/>
        <end position="304"/>
    </location>
</feature>
<dbReference type="PANTHER" id="PTHR23028:SF53">
    <property type="entry name" value="ACYL_TRANSF_3 DOMAIN-CONTAINING PROTEIN"/>
    <property type="match status" value="1"/>
</dbReference>
<keyword evidence="3" id="KW-0012">Acyltransferase</keyword>
<gene>
    <name evidence="3" type="ORF">SOV92_22980</name>
</gene>
<feature type="transmembrane region" description="Helical" evidence="1">
    <location>
        <begin position="86"/>
        <end position="108"/>
    </location>
</feature>
<evidence type="ECO:0000313" key="3">
    <source>
        <dbReference type="EMBL" id="MDY4380631.1"/>
    </source>
</evidence>
<dbReference type="GO" id="GO:0016747">
    <property type="term" value="F:acyltransferase activity, transferring groups other than amino-acyl groups"/>
    <property type="evidence" value="ECO:0007669"/>
    <property type="project" value="InterPro"/>
</dbReference>
<dbReference type="EC" id="2.3.-.-" evidence="3"/>
<dbReference type="InterPro" id="IPR002656">
    <property type="entry name" value="Acyl_transf_3_dom"/>
</dbReference>
<dbReference type="Pfam" id="PF01757">
    <property type="entry name" value="Acyl_transf_3"/>
    <property type="match status" value="1"/>
</dbReference>
<feature type="transmembrane region" description="Helical" evidence="1">
    <location>
        <begin position="200"/>
        <end position="220"/>
    </location>
</feature>
<feature type="transmembrane region" description="Helical" evidence="1">
    <location>
        <begin position="310"/>
        <end position="329"/>
    </location>
</feature>
<evidence type="ECO:0000313" key="4">
    <source>
        <dbReference type="Proteomes" id="UP001269968"/>
    </source>
</evidence>
<keyword evidence="1" id="KW-0472">Membrane</keyword>
<feature type="transmembrane region" description="Helical" evidence="1">
    <location>
        <begin position="150"/>
        <end position="170"/>
    </location>
</feature>
<dbReference type="GO" id="GO:0016020">
    <property type="term" value="C:membrane"/>
    <property type="evidence" value="ECO:0007669"/>
    <property type="project" value="TreeGrafter"/>
</dbReference>
<dbReference type="InterPro" id="IPR050879">
    <property type="entry name" value="Acyltransferase_3"/>
</dbReference>
<feature type="transmembrane region" description="Helical" evidence="1">
    <location>
        <begin position="177"/>
        <end position="194"/>
    </location>
</feature>
<feature type="transmembrane region" description="Helical" evidence="1">
    <location>
        <begin position="248"/>
        <end position="267"/>
    </location>
</feature>
<feature type="transmembrane region" description="Helical" evidence="1">
    <location>
        <begin position="14"/>
        <end position="34"/>
    </location>
</feature>
<evidence type="ECO:0000259" key="2">
    <source>
        <dbReference type="Pfam" id="PF01757"/>
    </source>
</evidence>
<sequence length="344" mass="40163">MYTKNNLEYNAINMIRHLAAIVVIYSHSYILLYGDIHEPLHNILKYIDSAELAVYVFFAISGRLILKSYLNSNGLLDYIWKRFIRIFPALLICLILTLLTAFLFLNNVNGRDFFFNNTTLSYLSNVFFVGGYNLPFLFDENPYPYVANGSLWTLRYEVALYAIIPLCFLINNKNTGGGLILLGLMFIFFSYVSFTGKPNLYYNISKLGVVFIFSSIYEYYKLKNNKYFTLVFFLALVPAYSIGAEILYKTICSILIVLLLNHVYFYLNRLGQIYAVRKIKFDYSYGIYIYAFFVQQSLMVFFHFTSVFSFFLSALVISFAISWISWHVIEKPFLNYKNLFGRSM</sequence>
<feature type="domain" description="Acyltransferase 3" evidence="2">
    <location>
        <begin position="10"/>
        <end position="326"/>
    </location>
</feature>
<dbReference type="EMBL" id="JAXHOZ010000099">
    <property type="protein sequence ID" value="MDY4380631.1"/>
    <property type="molecule type" value="Genomic_DNA"/>
</dbReference>
<dbReference type="RefSeq" id="WP_320715362.1">
    <property type="nucleotide sequence ID" value="NZ_JAXHOZ010000099.1"/>
</dbReference>
<feature type="transmembrane region" description="Helical" evidence="1">
    <location>
        <begin position="120"/>
        <end position="138"/>
    </location>
</feature>
<keyword evidence="1" id="KW-1133">Transmembrane helix</keyword>
<keyword evidence="1" id="KW-0812">Transmembrane</keyword>
<dbReference type="GO" id="GO:0000271">
    <property type="term" value="P:polysaccharide biosynthetic process"/>
    <property type="evidence" value="ECO:0007669"/>
    <property type="project" value="TreeGrafter"/>
</dbReference>
<proteinExistence type="predicted"/>
<evidence type="ECO:0000256" key="1">
    <source>
        <dbReference type="SAM" id="Phobius"/>
    </source>
</evidence>
<dbReference type="PANTHER" id="PTHR23028">
    <property type="entry name" value="ACETYLTRANSFERASE"/>
    <property type="match status" value="1"/>
</dbReference>
<keyword evidence="3" id="KW-0808">Transferase</keyword>
<organism evidence="3 4">
    <name type="scientific">Pectobacterium brasiliense</name>
    <dbReference type="NCBI Taxonomy" id="180957"/>
    <lineage>
        <taxon>Bacteria</taxon>
        <taxon>Pseudomonadati</taxon>
        <taxon>Pseudomonadota</taxon>
        <taxon>Gammaproteobacteria</taxon>
        <taxon>Enterobacterales</taxon>
        <taxon>Pectobacteriaceae</taxon>
        <taxon>Pectobacterium</taxon>
    </lineage>
</organism>
<comment type="caution">
    <text evidence="3">The sequence shown here is derived from an EMBL/GenBank/DDBJ whole genome shotgun (WGS) entry which is preliminary data.</text>
</comment>